<evidence type="ECO:0000256" key="1">
    <source>
        <dbReference type="SAM" id="Phobius"/>
    </source>
</evidence>
<dbReference type="GeneID" id="36596148"/>
<feature type="transmembrane region" description="Helical" evidence="1">
    <location>
        <begin position="59"/>
        <end position="78"/>
    </location>
</feature>
<dbReference type="RefSeq" id="XP_024730122.1">
    <property type="nucleotide sequence ID" value="XM_024888072.1"/>
</dbReference>
<keyword evidence="3" id="KW-1185">Reference proteome</keyword>
<name>A0A2J6SR11_9HELO</name>
<keyword evidence="1" id="KW-0812">Transmembrane</keyword>
<keyword evidence="1" id="KW-0472">Membrane</keyword>
<gene>
    <name evidence="2" type="ORF">K444DRAFT_703764</name>
</gene>
<evidence type="ECO:0000313" key="3">
    <source>
        <dbReference type="Proteomes" id="UP000235371"/>
    </source>
</evidence>
<dbReference type="AlphaFoldDB" id="A0A2J6SR11"/>
<feature type="transmembrane region" description="Helical" evidence="1">
    <location>
        <begin position="85"/>
        <end position="104"/>
    </location>
</feature>
<dbReference type="OrthoDB" id="5139479at2759"/>
<accession>A0A2J6SR11</accession>
<proteinExistence type="predicted"/>
<dbReference type="EMBL" id="KZ613891">
    <property type="protein sequence ID" value="PMD53218.1"/>
    <property type="molecule type" value="Genomic_DNA"/>
</dbReference>
<protein>
    <submittedName>
        <fullName evidence="2">Uncharacterized protein</fullName>
    </submittedName>
</protein>
<feature type="transmembrane region" description="Helical" evidence="1">
    <location>
        <begin position="145"/>
        <end position="164"/>
    </location>
</feature>
<organism evidence="2 3">
    <name type="scientific">Hyaloscypha bicolor E</name>
    <dbReference type="NCBI Taxonomy" id="1095630"/>
    <lineage>
        <taxon>Eukaryota</taxon>
        <taxon>Fungi</taxon>
        <taxon>Dikarya</taxon>
        <taxon>Ascomycota</taxon>
        <taxon>Pezizomycotina</taxon>
        <taxon>Leotiomycetes</taxon>
        <taxon>Helotiales</taxon>
        <taxon>Hyaloscyphaceae</taxon>
        <taxon>Hyaloscypha</taxon>
        <taxon>Hyaloscypha bicolor</taxon>
    </lineage>
</organism>
<keyword evidence="1" id="KW-1133">Transmembrane helix</keyword>
<feature type="non-terminal residue" evidence="2">
    <location>
        <position position="1"/>
    </location>
</feature>
<feature type="transmembrane region" description="Helical" evidence="1">
    <location>
        <begin position="28"/>
        <end position="47"/>
    </location>
</feature>
<reference evidence="2 3" key="1">
    <citation type="submission" date="2016-04" db="EMBL/GenBank/DDBJ databases">
        <title>A degradative enzymes factory behind the ericoid mycorrhizal symbiosis.</title>
        <authorList>
            <consortium name="DOE Joint Genome Institute"/>
            <person name="Martino E."/>
            <person name="Morin E."/>
            <person name="Grelet G."/>
            <person name="Kuo A."/>
            <person name="Kohler A."/>
            <person name="Daghino S."/>
            <person name="Barry K."/>
            <person name="Choi C."/>
            <person name="Cichocki N."/>
            <person name="Clum A."/>
            <person name="Copeland A."/>
            <person name="Hainaut M."/>
            <person name="Haridas S."/>
            <person name="Labutti K."/>
            <person name="Lindquist E."/>
            <person name="Lipzen A."/>
            <person name="Khouja H.-R."/>
            <person name="Murat C."/>
            <person name="Ohm R."/>
            <person name="Olson A."/>
            <person name="Spatafora J."/>
            <person name="Veneault-Fourrey C."/>
            <person name="Henrissat B."/>
            <person name="Grigoriev I."/>
            <person name="Martin F."/>
            <person name="Perotto S."/>
        </authorList>
    </citation>
    <scope>NUCLEOTIDE SEQUENCE [LARGE SCALE GENOMIC DNA]</scope>
    <source>
        <strain evidence="2 3">E</strain>
    </source>
</reference>
<dbReference type="Proteomes" id="UP000235371">
    <property type="component" value="Unassembled WGS sequence"/>
</dbReference>
<sequence length="448" mass="48172">FTFNTTSVPIEGGETRTTRRSTLAHTGFLLFLAVLTTGIFGLTAWYANAAFSSQLTNNATNTLHAIFNIEVGSVIAVLRILQGLLATLTTVALSNAFGPIQWALISDGKSIKCPQLLGISPATGAMGVLGLLVDTQSRAVERSWAFLRIFIIVASWLTGILLFLKTELIIEYDPVHTYEVTAGVGAFNGSYVHSFLEGLQSSQPGYVHTIAPFILMAMSYNLVGNPMQATIAESINKSCGSTDSPCDSDLFTGGLSMTTPWPPMGYSSYPLINIYNLPATQIEFTRGIKNSHSFSNSECAVYGSAGVLVGVRLSGMKFPSLARRKILKFLGIYVCTNGTNGGECIDSGSSPNLTTTFSVFSRKASIVTSRLNYTIRSVLDVGEPTINGNLDLPSYRLAMGWLLDFNASGIPAPSSIAGVFWTSTDQLSSSYWSNELYNVLQSLLAFPI</sequence>
<feature type="transmembrane region" description="Helical" evidence="1">
    <location>
        <begin position="116"/>
        <end position="133"/>
    </location>
</feature>
<dbReference type="InParanoid" id="A0A2J6SR11"/>
<evidence type="ECO:0000313" key="2">
    <source>
        <dbReference type="EMBL" id="PMD53218.1"/>
    </source>
</evidence>